<sequence>MKRNIIILLIAACVGVTLYINSQTKRLPDAVKQQAEDTLLADALFPARPVWWEDDKILALGVVAERTNGEQAARKACELLTAENLPVGGLRIEVYDILEIQRNDEWTLIGKAVCNAN</sequence>
<organism evidence="1 2">
    <name type="scientific">Neptunomonas marina</name>
    <dbReference type="NCBI Taxonomy" id="1815562"/>
    <lineage>
        <taxon>Bacteria</taxon>
        <taxon>Pseudomonadati</taxon>
        <taxon>Pseudomonadota</taxon>
        <taxon>Gammaproteobacteria</taxon>
        <taxon>Oceanospirillales</taxon>
        <taxon>Oceanospirillaceae</taxon>
        <taxon>Neptunomonas</taxon>
    </lineage>
</organism>
<proteinExistence type="predicted"/>
<dbReference type="Proteomes" id="UP000282818">
    <property type="component" value="Unassembled WGS sequence"/>
</dbReference>
<evidence type="ECO:0000313" key="1">
    <source>
        <dbReference type="EMBL" id="RVU32088.1"/>
    </source>
</evidence>
<dbReference type="EMBL" id="SACQ01000001">
    <property type="protein sequence ID" value="RVU32088.1"/>
    <property type="molecule type" value="Genomic_DNA"/>
</dbReference>
<evidence type="ECO:0000313" key="2">
    <source>
        <dbReference type="Proteomes" id="UP000282818"/>
    </source>
</evidence>
<protein>
    <submittedName>
        <fullName evidence="1">Uncharacterized protein</fullName>
    </submittedName>
</protein>
<name>A0A437QC07_9GAMM</name>
<gene>
    <name evidence="1" type="ORF">EOE65_00065</name>
</gene>
<reference evidence="1 2" key="1">
    <citation type="submission" date="2019-01" db="EMBL/GenBank/DDBJ databases">
        <authorList>
            <person name="Chen W.-M."/>
        </authorList>
    </citation>
    <scope>NUCLEOTIDE SEQUENCE [LARGE SCALE GENOMIC DNA]</scope>
    <source>
        <strain evidence="1 2">HPM-16</strain>
    </source>
</reference>
<accession>A0A437QC07</accession>
<keyword evidence="2" id="KW-1185">Reference proteome</keyword>
<dbReference type="AlphaFoldDB" id="A0A437QC07"/>
<comment type="caution">
    <text evidence="1">The sequence shown here is derived from an EMBL/GenBank/DDBJ whole genome shotgun (WGS) entry which is preliminary data.</text>
</comment>
<dbReference type="RefSeq" id="WP_127692257.1">
    <property type="nucleotide sequence ID" value="NZ_SACQ01000001.1"/>
</dbReference>